<feature type="transmembrane region" description="Helical" evidence="1">
    <location>
        <begin position="12"/>
        <end position="33"/>
    </location>
</feature>
<name>A0A239DKD0_9BURK</name>
<dbReference type="NCBIfam" id="TIGR02532">
    <property type="entry name" value="IV_pilin_GFxxxE"/>
    <property type="match status" value="1"/>
</dbReference>
<keyword evidence="1" id="KW-0812">Transmembrane</keyword>
<dbReference type="InterPro" id="IPR012902">
    <property type="entry name" value="N_methyl_site"/>
</dbReference>
<dbReference type="InterPro" id="IPR013362">
    <property type="entry name" value="Pilus_4_PilV"/>
</dbReference>
<protein>
    <submittedName>
        <fullName evidence="2">Type IV pilus assembly protein PilV</fullName>
    </submittedName>
</protein>
<evidence type="ECO:0000313" key="3">
    <source>
        <dbReference type="Proteomes" id="UP000198284"/>
    </source>
</evidence>
<reference evidence="2 3" key="1">
    <citation type="submission" date="2017-06" db="EMBL/GenBank/DDBJ databases">
        <authorList>
            <person name="Kim H.J."/>
            <person name="Triplett B.A."/>
        </authorList>
    </citation>
    <scope>NUCLEOTIDE SEQUENCE [LARGE SCALE GENOMIC DNA]</scope>
    <source>
        <strain evidence="2 3">U15</strain>
    </source>
</reference>
<sequence>MYSCRLRGFTLIEVLVSILLLAIGVIGCANLVLQALRSQKQSGYRSAAVQLASEMADMVRNRTVPLPQNGGGDYEFDAARPGAIPPTSDFSCFTSVCDPDIAAGQHLADWRQRVASALPGARVVICRDSAPWDRASRKLKWSCDHRAGAPLVIKIGWRSWQQPADLQDGDPELALSI</sequence>
<gene>
    <name evidence="2" type="ORF">SAMN06265795_102201</name>
</gene>
<dbReference type="OrthoDB" id="8724817at2"/>
<dbReference type="InterPro" id="IPR045584">
    <property type="entry name" value="Pilin-like"/>
</dbReference>
<dbReference type="Proteomes" id="UP000198284">
    <property type="component" value="Unassembled WGS sequence"/>
</dbReference>
<keyword evidence="1" id="KW-1133">Transmembrane helix</keyword>
<dbReference type="SUPFAM" id="SSF54523">
    <property type="entry name" value="Pili subunits"/>
    <property type="match status" value="1"/>
</dbReference>
<dbReference type="Pfam" id="PF07963">
    <property type="entry name" value="N_methyl"/>
    <property type="match status" value="1"/>
</dbReference>
<evidence type="ECO:0000313" key="2">
    <source>
        <dbReference type="EMBL" id="SNS32104.1"/>
    </source>
</evidence>
<dbReference type="AlphaFoldDB" id="A0A239DKD0"/>
<dbReference type="NCBIfam" id="TIGR02523">
    <property type="entry name" value="type_IV_pilV"/>
    <property type="match status" value="1"/>
</dbReference>
<accession>A0A239DKD0</accession>
<dbReference type="PROSITE" id="PS51257">
    <property type="entry name" value="PROKAR_LIPOPROTEIN"/>
    <property type="match status" value="1"/>
</dbReference>
<dbReference type="RefSeq" id="WP_089398074.1">
    <property type="nucleotide sequence ID" value="NZ_FZOT01000002.1"/>
</dbReference>
<organism evidence="2 3">
    <name type="scientific">Noviherbaspirillum humi</name>
    <dbReference type="NCBI Taxonomy" id="1688639"/>
    <lineage>
        <taxon>Bacteria</taxon>
        <taxon>Pseudomonadati</taxon>
        <taxon>Pseudomonadota</taxon>
        <taxon>Betaproteobacteria</taxon>
        <taxon>Burkholderiales</taxon>
        <taxon>Oxalobacteraceae</taxon>
        <taxon>Noviherbaspirillum</taxon>
    </lineage>
</organism>
<keyword evidence="3" id="KW-1185">Reference proteome</keyword>
<evidence type="ECO:0000256" key="1">
    <source>
        <dbReference type="SAM" id="Phobius"/>
    </source>
</evidence>
<proteinExistence type="predicted"/>
<keyword evidence="1" id="KW-0472">Membrane</keyword>
<dbReference type="EMBL" id="FZOT01000002">
    <property type="protein sequence ID" value="SNS32104.1"/>
    <property type="molecule type" value="Genomic_DNA"/>
</dbReference>